<sequence>MIKLEMEEFIEEIKAEMYGYEEIEESQINEWESKFRAFIMQENKKKTKNNRIKFGPNSIIIELKDETDIFKIADKYLVAVVNNEVDKYWVDWQL</sequence>
<dbReference type="RefSeq" id="WP_281817350.1">
    <property type="nucleotide sequence ID" value="NZ_BRLB01000012.1"/>
</dbReference>
<keyword evidence="2" id="KW-1185">Reference proteome</keyword>
<dbReference type="AlphaFoldDB" id="A0A9W5YD25"/>
<evidence type="ECO:0000313" key="1">
    <source>
        <dbReference type="EMBL" id="GKX30839.1"/>
    </source>
</evidence>
<organism evidence="1 2">
    <name type="scientific">Vallitalea longa</name>
    <dbReference type="NCBI Taxonomy" id="2936439"/>
    <lineage>
        <taxon>Bacteria</taxon>
        <taxon>Bacillati</taxon>
        <taxon>Bacillota</taxon>
        <taxon>Clostridia</taxon>
        <taxon>Lachnospirales</taxon>
        <taxon>Vallitaleaceae</taxon>
        <taxon>Vallitalea</taxon>
    </lineage>
</organism>
<evidence type="ECO:0000313" key="2">
    <source>
        <dbReference type="Proteomes" id="UP001144256"/>
    </source>
</evidence>
<dbReference type="EMBL" id="BRLB01000012">
    <property type="protein sequence ID" value="GKX30839.1"/>
    <property type="molecule type" value="Genomic_DNA"/>
</dbReference>
<reference evidence="1" key="1">
    <citation type="submission" date="2022-06" db="EMBL/GenBank/DDBJ databases">
        <title>Vallitalea longa sp. nov., an anaerobic bacterium isolated from marine sediment.</title>
        <authorList>
            <person name="Hirano S."/>
            <person name="Terahara T."/>
            <person name="Mori K."/>
            <person name="Hamada M."/>
            <person name="Matsumoto R."/>
            <person name="Kobayashi T."/>
        </authorList>
    </citation>
    <scope>NUCLEOTIDE SEQUENCE</scope>
    <source>
        <strain evidence="1">SH18-1</strain>
    </source>
</reference>
<protein>
    <submittedName>
        <fullName evidence="1">Uncharacterized protein</fullName>
    </submittedName>
</protein>
<accession>A0A9W5YD25</accession>
<proteinExistence type="predicted"/>
<name>A0A9W5YD25_9FIRM</name>
<dbReference type="Proteomes" id="UP001144256">
    <property type="component" value="Unassembled WGS sequence"/>
</dbReference>
<gene>
    <name evidence="1" type="ORF">SH1V18_33190</name>
</gene>
<comment type="caution">
    <text evidence="1">The sequence shown here is derived from an EMBL/GenBank/DDBJ whole genome shotgun (WGS) entry which is preliminary data.</text>
</comment>